<evidence type="ECO:0000259" key="6">
    <source>
        <dbReference type="Pfam" id="PF01248"/>
    </source>
</evidence>
<gene>
    <name evidence="5" type="primary">rpl30e</name>
    <name evidence="7" type="ORF">DFR85_07755</name>
</gene>
<reference evidence="7 8" key="1">
    <citation type="submission" date="2018-05" db="EMBL/GenBank/DDBJ databases">
        <title>Complete Genome Sequences of Extremely Thermoacidophilic, Metal-Mobilizing Type-Strain Members of the Archaeal Family Sulfolobaceae: Acidianus brierleyi DSM-1651T, Acidianus sulfidivorans DSM-18786T, Metallosphaera hakonensis DSM-7519T, and Metallosphaera prunae DSM-10039T.</title>
        <authorList>
            <person name="Counts J.A."/>
            <person name="Kelly R.M."/>
        </authorList>
    </citation>
    <scope>NUCLEOTIDE SEQUENCE [LARGE SCALE GENOMIC DNA]</scope>
    <source>
        <strain evidence="7 8">DSM 1651</strain>
    </source>
</reference>
<dbReference type="PROSITE" id="PS00993">
    <property type="entry name" value="RIBOSOMAL_L30E_2"/>
    <property type="match status" value="1"/>
</dbReference>
<dbReference type="InterPro" id="IPR029064">
    <property type="entry name" value="Ribosomal_eL30-like_sf"/>
</dbReference>
<evidence type="ECO:0000313" key="8">
    <source>
        <dbReference type="Proteomes" id="UP000248044"/>
    </source>
</evidence>
<dbReference type="PANTHER" id="PTHR11449">
    <property type="entry name" value="RIBOSOMAL PROTEIN L30"/>
    <property type="match status" value="1"/>
</dbReference>
<sequence length="105" mass="11395">MSQNITFETELKNLLKSGKVIFGSKKTLKKLKLGKVKAIIVASTLKGDIMNDIIHYAKVSSIPIYKYPGSGWDLGTLAGKPFMISTIGVEDPGNSRILDIAKLVS</sequence>
<dbReference type="GO" id="GO:0022625">
    <property type="term" value="C:cytosolic large ribosomal subunit"/>
    <property type="evidence" value="ECO:0007669"/>
    <property type="project" value="InterPro"/>
</dbReference>
<evidence type="ECO:0000256" key="5">
    <source>
        <dbReference type="HAMAP-Rule" id="MF_00481"/>
    </source>
</evidence>
<name>A0A2U9IEN1_9CREN</name>
<evidence type="ECO:0000313" key="7">
    <source>
        <dbReference type="EMBL" id="AWR94503.1"/>
    </source>
</evidence>
<keyword evidence="8" id="KW-1185">Reference proteome</keyword>
<dbReference type="Pfam" id="PF01248">
    <property type="entry name" value="Ribosomal_L7Ae"/>
    <property type="match status" value="1"/>
</dbReference>
<accession>A0A2U9IEN1</accession>
<dbReference type="GeneID" id="36832041"/>
<dbReference type="OrthoDB" id="10759at2157"/>
<dbReference type="Gene3D" id="3.30.1330.30">
    <property type="match status" value="1"/>
</dbReference>
<protein>
    <recommendedName>
        <fullName evidence="4 5">Large ribosomal subunit protein eL30</fullName>
    </recommendedName>
</protein>
<keyword evidence="2 5" id="KW-0689">Ribosomal protein</keyword>
<dbReference type="InterPro" id="IPR022991">
    <property type="entry name" value="Ribosomal_eL30_CS"/>
</dbReference>
<dbReference type="HAMAP" id="MF_00481">
    <property type="entry name" value="Ribosomal_eL30"/>
    <property type="match status" value="1"/>
</dbReference>
<proteinExistence type="inferred from homology"/>
<dbReference type="SUPFAM" id="SSF55315">
    <property type="entry name" value="L30e-like"/>
    <property type="match status" value="1"/>
</dbReference>
<dbReference type="GO" id="GO:0003723">
    <property type="term" value="F:RNA binding"/>
    <property type="evidence" value="ECO:0007669"/>
    <property type="project" value="InterPro"/>
</dbReference>
<evidence type="ECO:0000256" key="2">
    <source>
        <dbReference type="ARBA" id="ARBA00022980"/>
    </source>
</evidence>
<dbReference type="InterPro" id="IPR000231">
    <property type="entry name" value="Ribosomal_eL30"/>
</dbReference>
<feature type="domain" description="Ribosomal protein eL8/eL30/eS12/Gadd45" evidence="6">
    <location>
        <begin position="8"/>
        <end position="98"/>
    </location>
</feature>
<dbReference type="GO" id="GO:0006412">
    <property type="term" value="P:translation"/>
    <property type="evidence" value="ECO:0007669"/>
    <property type="project" value="UniProtKB-UniRule"/>
</dbReference>
<dbReference type="EMBL" id="CP029289">
    <property type="protein sequence ID" value="AWR94503.1"/>
    <property type="molecule type" value="Genomic_DNA"/>
</dbReference>
<evidence type="ECO:0000256" key="3">
    <source>
        <dbReference type="ARBA" id="ARBA00023274"/>
    </source>
</evidence>
<dbReference type="RefSeq" id="WP_110270384.1">
    <property type="nucleotide sequence ID" value="NZ_CP029289.2"/>
</dbReference>
<dbReference type="Proteomes" id="UP000248044">
    <property type="component" value="Chromosome"/>
</dbReference>
<evidence type="ECO:0000256" key="1">
    <source>
        <dbReference type="ARBA" id="ARBA00007326"/>
    </source>
</evidence>
<keyword evidence="3 5" id="KW-0687">Ribonucleoprotein</keyword>
<dbReference type="NCBIfam" id="NF002172">
    <property type="entry name" value="PRK01018.1"/>
    <property type="match status" value="1"/>
</dbReference>
<dbReference type="AlphaFoldDB" id="A0A2U9IEN1"/>
<dbReference type="PROSITE" id="PS00709">
    <property type="entry name" value="RIBOSOMAL_L30E_1"/>
    <property type="match status" value="1"/>
</dbReference>
<comment type="similarity">
    <text evidence="1 5">Belongs to the eukaryotic ribosomal protein eL30 family.</text>
</comment>
<dbReference type="GO" id="GO:0003735">
    <property type="term" value="F:structural constituent of ribosome"/>
    <property type="evidence" value="ECO:0007669"/>
    <property type="project" value="InterPro"/>
</dbReference>
<organism evidence="7 8">
    <name type="scientific">Acidianus brierleyi</name>
    <dbReference type="NCBI Taxonomy" id="41673"/>
    <lineage>
        <taxon>Archaea</taxon>
        <taxon>Thermoproteota</taxon>
        <taxon>Thermoprotei</taxon>
        <taxon>Sulfolobales</taxon>
        <taxon>Sulfolobaceae</taxon>
        <taxon>Acidianus</taxon>
    </lineage>
</organism>
<dbReference type="KEGG" id="abri:DFR85_07755"/>
<dbReference type="InterPro" id="IPR004038">
    <property type="entry name" value="Ribosomal_eL8/eL30/eS12/Gad45"/>
</dbReference>
<evidence type="ECO:0000256" key="4">
    <source>
        <dbReference type="ARBA" id="ARBA00035231"/>
    </source>
</evidence>
<dbReference type="InterPro" id="IPR039109">
    <property type="entry name" value="Ribosomal_eL30-like"/>
</dbReference>